<proteinExistence type="predicted"/>
<gene>
    <name evidence="2" type="ORF">MPL1032_100078</name>
</gene>
<evidence type="ECO:0000256" key="1">
    <source>
        <dbReference type="SAM" id="MobiDB-lite"/>
    </source>
</evidence>
<sequence>MNTFGGLPSHRHWPSRTPMYVVIGAEHCRRQLSQWQTTQACAGPSTSKAIVPHKQRPRMRNLLEAATTAQTSAARTRESPRNAPDWRLIPTFGAGDSERLR</sequence>
<evidence type="ECO:0000313" key="2">
    <source>
        <dbReference type="EMBL" id="CDX49500.1"/>
    </source>
</evidence>
<reference evidence="3" key="1">
    <citation type="submission" date="2014-08" db="EMBL/GenBank/DDBJ databases">
        <authorList>
            <person name="Edwards T."/>
        </authorList>
    </citation>
    <scope>NUCLEOTIDE SEQUENCE [LARGE SCALE GENOMIC DNA]</scope>
</reference>
<dbReference type="AlphaFoldDB" id="A0A0K2VNY0"/>
<name>A0A0K2VNY0_MESPL</name>
<feature type="region of interest" description="Disordered" evidence="1">
    <location>
        <begin position="67"/>
        <end position="101"/>
    </location>
</feature>
<dbReference type="Proteomes" id="UP000182888">
    <property type="component" value="Unassembled WGS sequence"/>
</dbReference>
<dbReference type="EMBL" id="CCND01000002">
    <property type="protein sequence ID" value="CDX49500.1"/>
    <property type="molecule type" value="Genomic_DNA"/>
</dbReference>
<protein>
    <submittedName>
        <fullName evidence="2">Uncharacterized protein</fullName>
    </submittedName>
</protein>
<organism evidence="2 3">
    <name type="scientific">Mesorhizobium plurifarium</name>
    <dbReference type="NCBI Taxonomy" id="69974"/>
    <lineage>
        <taxon>Bacteria</taxon>
        <taxon>Pseudomonadati</taxon>
        <taxon>Pseudomonadota</taxon>
        <taxon>Alphaproteobacteria</taxon>
        <taxon>Hyphomicrobiales</taxon>
        <taxon>Phyllobacteriaceae</taxon>
        <taxon>Mesorhizobium</taxon>
    </lineage>
</organism>
<accession>A0A0K2VNY0</accession>
<evidence type="ECO:0000313" key="3">
    <source>
        <dbReference type="Proteomes" id="UP000182888"/>
    </source>
</evidence>